<evidence type="ECO:0000313" key="2">
    <source>
        <dbReference type="WBParaSite" id="PDA_v2.g17289.t1"/>
    </source>
</evidence>
<organism evidence="1 2">
    <name type="scientific">Panagrolaimus davidi</name>
    <dbReference type="NCBI Taxonomy" id="227884"/>
    <lineage>
        <taxon>Eukaryota</taxon>
        <taxon>Metazoa</taxon>
        <taxon>Ecdysozoa</taxon>
        <taxon>Nematoda</taxon>
        <taxon>Chromadorea</taxon>
        <taxon>Rhabditida</taxon>
        <taxon>Tylenchina</taxon>
        <taxon>Panagrolaimomorpha</taxon>
        <taxon>Panagrolaimoidea</taxon>
        <taxon>Panagrolaimidae</taxon>
        <taxon>Panagrolaimus</taxon>
    </lineage>
</organism>
<evidence type="ECO:0000313" key="1">
    <source>
        <dbReference type="Proteomes" id="UP000887578"/>
    </source>
</evidence>
<sequence>MLPYVSIGPLPTTLLSNSAGLINAQANATLLLLFNRNLRNIAKGSIAQVQSIRIIQTKITPFSGMQHRSVFK</sequence>
<protein>
    <submittedName>
        <fullName evidence="2">ATP synthase F0 subunit 6</fullName>
    </submittedName>
</protein>
<proteinExistence type="predicted"/>
<dbReference type="Proteomes" id="UP000887578">
    <property type="component" value="Unplaced"/>
</dbReference>
<accession>A0A914PHI5</accession>
<reference evidence="2" key="1">
    <citation type="submission" date="2022-11" db="UniProtKB">
        <authorList>
            <consortium name="WormBaseParasite"/>
        </authorList>
    </citation>
    <scope>IDENTIFICATION</scope>
</reference>
<keyword evidence="1" id="KW-1185">Reference proteome</keyword>
<dbReference type="AlphaFoldDB" id="A0A914PHI5"/>
<dbReference type="WBParaSite" id="PDA_v2.g17289.t1">
    <property type="protein sequence ID" value="PDA_v2.g17289.t1"/>
    <property type="gene ID" value="PDA_v2.g17289"/>
</dbReference>
<name>A0A914PHI5_9BILA</name>